<dbReference type="InterPro" id="IPR038072">
    <property type="entry name" value="GspK_central_sf"/>
</dbReference>
<dbReference type="Gene3D" id="1.10.40.60">
    <property type="entry name" value="EpsJ-like"/>
    <property type="match status" value="1"/>
</dbReference>
<dbReference type="SUPFAM" id="SSF158544">
    <property type="entry name" value="GspK insert domain-like"/>
    <property type="match status" value="1"/>
</dbReference>
<gene>
    <name evidence="11" type="ORF">MBHS_00658</name>
</gene>
<dbReference type="Pfam" id="PF21687">
    <property type="entry name" value="T2SSK_1st"/>
    <property type="match status" value="1"/>
</dbReference>
<protein>
    <submittedName>
        <fullName evidence="11">General secretion pathway protein K</fullName>
    </submittedName>
</protein>
<accession>A0A1H6F6T9</accession>
<dbReference type="SUPFAM" id="SSF47781">
    <property type="entry name" value="RuvA domain 2-like"/>
    <property type="match status" value="1"/>
</dbReference>
<organism evidence="11 12">
    <name type="scientific">Candidatus Venteria ishoeyi</name>
    <dbReference type="NCBI Taxonomy" id="1899563"/>
    <lineage>
        <taxon>Bacteria</taxon>
        <taxon>Pseudomonadati</taxon>
        <taxon>Pseudomonadota</taxon>
        <taxon>Gammaproteobacteria</taxon>
        <taxon>Thiotrichales</taxon>
        <taxon>Thiotrichaceae</taxon>
        <taxon>Venteria</taxon>
    </lineage>
</organism>
<dbReference type="OrthoDB" id="6388271at2"/>
<keyword evidence="6" id="KW-0812">Transmembrane</keyword>
<evidence type="ECO:0000256" key="8">
    <source>
        <dbReference type="ARBA" id="ARBA00022989"/>
    </source>
</evidence>
<evidence type="ECO:0000256" key="2">
    <source>
        <dbReference type="ARBA" id="ARBA00007246"/>
    </source>
</evidence>
<evidence type="ECO:0000256" key="1">
    <source>
        <dbReference type="ARBA" id="ARBA00004533"/>
    </source>
</evidence>
<dbReference type="InterPro" id="IPR005628">
    <property type="entry name" value="GspK"/>
</dbReference>
<keyword evidence="4" id="KW-1003">Cell membrane</keyword>
<reference evidence="11 12" key="1">
    <citation type="submission" date="2016-10" db="EMBL/GenBank/DDBJ databases">
        <authorList>
            <person name="de Groot N.N."/>
        </authorList>
    </citation>
    <scope>NUCLEOTIDE SEQUENCE [LARGE SCALE GENOMIC DNA]</scope>
    <source>
        <strain evidence="11">MBHS1</strain>
    </source>
</reference>
<comment type="subcellular location">
    <subcellularLocation>
        <location evidence="1">Cell inner membrane</location>
    </subcellularLocation>
</comment>
<dbReference type="RefSeq" id="WP_103918831.1">
    <property type="nucleotide sequence ID" value="NZ_FMSV02000119.1"/>
</dbReference>
<keyword evidence="7" id="KW-0653">Protein transport</keyword>
<evidence type="ECO:0000256" key="7">
    <source>
        <dbReference type="ARBA" id="ARBA00022927"/>
    </source>
</evidence>
<keyword evidence="12" id="KW-1185">Reference proteome</keyword>
<proteinExistence type="inferred from homology"/>
<dbReference type="GO" id="GO:0005886">
    <property type="term" value="C:plasma membrane"/>
    <property type="evidence" value="ECO:0007669"/>
    <property type="project" value="UniProtKB-SubCell"/>
</dbReference>
<dbReference type="InterPro" id="IPR049031">
    <property type="entry name" value="T2SSK_SAM-like_1st"/>
</dbReference>
<evidence type="ECO:0000256" key="9">
    <source>
        <dbReference type="ARBA" id="ARBA00023136"/>
    </source>
</evidence>
<evidence type="ECO:0000313" key="11">
    <source>
        <dbReference type="EMBL" id="SEH04806.1"/>
    </source>
</evidence>
<keyword evidence="3" id="KW-0813">Transport</keyword>
<dbReference type="InterPro" id="IPR010994">
    <property type="entry name" value="RuvA_2-like"/>
</dbReference>
<evidence type="ECO:0000256" key="4">
    <source>
        <dbReference type="ARBA" id="ARBA00022475"/>
    </source>
</evidence>
<keyword evidence="5" id="KW-0997">Cell inner membrane</keyword>
<keyword evidence="9" id="KW-0472">Membrane</keyword>
<dbReference type="AlphaFoldDB" id="A0A1H6F6T9"/>
<evidence type="ECO:0000256" key="6">
    <source>
        <dbReference type="ARBA" id="ARBA00022692"/>
    </source>
</evidence>
<sequence>MRIPKQPQGFILVATLWILAGMTIAASSFALWTQQALDLATQSAEDTQAALDLQSTKVTVLYLLGTQYMRAGGLLMPTAASKTTEKVIKKELLKLDNQIYEGLGQTRFALQDARGLVSVGILHKKRIRRLLGLIGIPAEDKNPLLAKLLDYVDRDDLKRLNGAESVEYIATQRMPPNNHYLRTPEQVANILHWDKQAALWQKHDWSQLTTVLSANFINLNTASITALQVLPGMSTKQAEKIVSKRQQNAFNGELQLLNALGGYIGFDILETIFFPGYGFRFSLWQEDSLYMKQYHFYLTPNSDIAPWQVKYAIESPIHAFYQNSVLPINSPLPPYSVTP</sequence>
<evidence type="ECO:0000259" key="10">
    <source>
        <dbReference type="Pfam" id="PF21687"/>
    </source>
</evidence>
<comment type="similarity">
    <text evidence="2">Belongs to the GSP K family.</text>
</comment>
<dbReference type="Proteomes" id="UP000236724">
    <property type="component" value="Unassembled WGS sequence"/>
</dbReference>
<feature type="domain" description="T2SS protein K first SAM-like" evidence="10">
    <location>
        <begin position="124"/>
        <end position="196"/>
    </location>
</feature>
<keyword evidence="8" id="KW-1133">Transmembrane helix</keyword>
<name>A0A1H6F6T9_9GAMM</name>
<evidence type="ECO:0000313" key="12">
    <source>
        <dbReference type="Proteomes" id="UP000236724"/>
    </source>
</evidence>
<dbReference type="GO" id="GO:0009306">
    <property type="term" value="P:protein secretion"/>
    <property type="evidence" value="ECO:0007669"/>
    <property type="project" value="InterPro"/>
</dbReference>
<dbReference type="PANTHER" id="PTHR38831:SF2">
    <property type="entry name" value="TYPE II SECRETION SYSTEM PROTEIN K"/>
    <property type="match status" value="1"/>
</dbReference>
<dbReference type="Pfam" id="PF12836">
    <property type="entry name" value="HHH_3"/>
    <property type="match status" value="1"/>
</dbReference>
<evidence type="ECO:0000256" key="3">
    <source>
        <dbReference type="ARBA" id="ARBA00022448"/>
    </source>
</evidence>
<dbReference type="PANTHER" id="PTHR38831">
    <property type="entry name" value="TYPE II SECRETION SYSTEM PROTEIN K"/>
    <property type="match status" value="1"/>
</dbReference>
<evidence type="ECO:0000256" key="5">
    <source>
        <dbReference type="ARBA" id="ARBA00022519"/>
    </source>
</evidence>
<dbReference type="EMBL" id="FMSV02000119">
    <property type="protein sequence ID" value="SEH04806.1"/>
    <property type="molecule type" value="Genomic_DNA"/>
</dbReference>